<evidence type="ECO:0000313" key="3">
    <source>
        <dbReference type="Proteomes" id="UP001596337"/>
    </source>
</evidence>
<evidence type="ECO:0000259" key="1">
    <source>
        <dbReference type="Pfam" id="PF08940"/>
    </source>
</evidence>
<comment type="caution">
    <text evidence="2">The sequence shown here is derived from an EMBL/GenBank/DDBJ whole genome shotgun (WGS) entry which is preliminary data.</text>
</comment>
<dbReference type="Gene3D" id="2.30.30.440">
    <property type="entry name" value="Domain of unknown function DUF1918"/>
    <property type="match status" value="1"/>
</dbReference>
<dbReference type="RefSeq" id="WP_345393161.1">
    <property type="nucleotide sequence ID" value="NZ_BAABLA010000018.1"/>
</dbReference>
<gene>
    <name evidence="2" type="ORF">ACFQGD_18245</name>
</gene>
<dbReference type="EMBL" id="JBHSXX010000001">
    <property type="protein sequence ID" value="MFC6869089.1"/>
    <property type="molecule type" value="Genomic_DNA"/>
</dbReference>
<feature type="domain" description="DUF1918" evidence="1">
    <location>
        <begin position="1"/>
        <end position="58"/>
    </location>
</feature>
<accession>A0ABW2C2U0</accession>
<sequence length="91" mass="10445">MRAHEGDWLVVDRATVGQEPLRGLITEVRSEDGGPPYMVRWTDDDHTALVFPGPDAHVLSHAEMDEFERRRTRRLEQFQESVARSRGQSVT</sequence>
<name>A0ABW2C2U0_9PSEU</name>
<protein>
    <submittedName>
        <fullName evidence="2">DUF1918 domain-containing protein</fullName>
    </submittedName>
</protein>
<organism evidence="2 3">
    <name type="scientific">Haloechinothrix salitolerans</name>
    <dbReference type="NCBI Taxonomy" id="926830"/>
    <lineage>
        <taxon>Bacteria</taxon>
        <taxon>Bacillati</taxon>
        <taxon>Actinomycetota</taxon>
        <taxon>Actinomycetes</taxon>
        <taxon>Pseudonocardiales</taxon>
        <taxon>Pseudonocardiaceae</taxon>
        <taxon>Haloechinothrix</taxon>
    </lineage>
</organism>
<reference evidence="3" key="1">
    <citation type="journal article" date="2019" name="Int. J. Syst. Evol. Microbiol.">
        <title>The Global Catalogue of Microorganisms (GCM) 10K type strain sequencing project: providing services to taxonomists for standard genome sequencing and annotation.</title>
        <authorList>
            <consortium name="The Broad Institute Genomics Platform"/>
            <consortium name="The Broad Institute Genome Sequencing Center for Infectious Disease"/>
            <person name="Wu L."/>
            <person name="Ma J."/>
        </authorList>
    </citation>
    <scope>NUCLEOTIDE SEQUENCE [LARGE SCALE GENOMIC DNA]</scope>
    <source>
        <strain evidence="3">KCTC 32255</strain>
    </source>
</reference>
<keyword evidence="3" id="KW-1185">Reference proteome</keyword>
<dbReference type="InterPro" id="IPR015035">
    <property type="entry name" value="DUF1918"/>
</dbReference>
<dbReference type="Pfam" id="PF08940">
    <property type="entry name" value="DUF1918"/>
    <property type="match status" value="1"/>
</dbReference>
<evidence type="ECO:0000313" key="2">
    <source>
        <dbReference type="EMBL" id="MFC6869089.1"/>
    </source>
</evidence>
<dbReference type="Proteomes" id="UP001596337">
    <property type="component" value="Unassembled WGS sequence"/>
</dbReference>
<proteinExistence type="predicted"/>
<dbReference type="SUPFAM" id="SSF50118">
    <property type="entry name" value="Cell growth inhibitor/plasmid maintenance toxic component"/>
    <property type="match status" value="1"/>
</dbReference>